<dbReference type="AlphaFoldDB" id="E9RJB8"/>
<sequence>MEIKRITRKKFESFPKFKGVEEAIKFFKEKYGDHFIEQACGPLEEIELGRYYPHMLIIDKEVHKRLSEWMNKQKYPTYPGDNPDTKGFGESFQTIIIFEDGRVQVSNLAEE</sequence>
<name>E9RJB8_BACNA</name>
<reference evidence="1" key="2">
    <citation type="submission" date="2011-02" db="EMBL/GenBank/DDBJ databases">
        <title>Genetic factors for stable replication of pLS32 in Bacillus subtilis.</title>
        <authorList>
            <person name="Itaya M."/>
        </authorList>
    </citation>
    <scope>NUCLEOTIDE SEQUENCE</scope>
    <source>
        <strain evidence="1">IAM 11631</strain>
        <plasmid evidence="1">pLS32</plasmid>
    </source>
</reference>
<geneLocation type="plasmid" evidence="1">
    <name>pLS32</name>
</geneLocation>
<reference evidence="1" key="1">
    <citation type="journal article" date="1997" name="Proc. Natl. Acad. Sci. U.S.A.">
        <title>Experimental surgery to create subgenomes of Bacillus subtilis 168.</title>
        <authorList>
            <person name="Itaya M."/>
            <person name="Tanaka T."/>
        </authorList>
    </citation>
    <scope>NUCLEOTIDE SEQUENCE</scope>
    <source>
        <strain evidence="1">IAM 11631</strain>
        <plasmid evidence="1">pLS32</plasmid>
    </source>
</reference>
<accession>E9RJB8</accession>
<dbReference type="RefSeq" id="WP_009968570.1">
    <property type="nucleotide sequence ID" value="NC_015149.1"/>
</dbReference>
<evidence type="ECO:0000313" key="1">
    <source>
        <dbReference type="EMBL" id="BAJ77013.1"/>
    </source>
</evidence>
<organism evidence="1">
    <name type="scientific">Bacillus subtilis subsp. natto</name>
    <dbReference type="NCBI Taxonomy" id="86029"/>
    <lineage>
        <taxon>Bacteria</taxon>
        <taxon>Bacillati</taxon>
        <taxon>Bacillota</taxon>
        <taxon>Bacilli</taxon>
        <taxon>Bacillales</taxon>
        <taxon>Bacillaceae</taxon>
        <taxon>Bacillus</taxon>
    </lineage>
</organism>
<protein>
    <submittedName>
        <fullName evidence="1">Uncharacterized protein</fullName>
    </submittedName>
</protein>
<dbReference type="EMBL" id="AB615353">
    <property type="protein sequence ID" value="BAJ77013.1"/>
    <property type="molecule type" value="Genomic_DNA"/>
</dbReference>
<keyword evidence="1" id="KW-0614">Plasmid</keyword>
<proteinExistence type="predicted"/>